<feature type="compositionally biased region" description="Low complexity" evidence="1">
    <location>
        <begin position="353"/>
        <end position="382"/>
    </location>
</feature>
<feature type="region of interest" description="Disordered" evidence="1">
    <location>
        <begin position="191"/>
        <end position="279"/>
    </location>
</feature>
<comment type="caution">
    <text evidence="2">The sequence shown here is derived from an EMBL/GenBank/DDBJ whole genome shotgun (WGS) entry which is preliminary data.</text>
</comment>
<protein>
    <recommendedName>
        <fullName evidence="4">Lustrin A</fullName>
    </recommendedName>
</protein>
<evidence type="ECO:0000313" key="3">
    <source>
        <dbReference type="Proteomes" id="UP001152087"/>
    </source>
</evidence>
<feature type="compositionally biased region" description="Low complexity" evidence="1">
    <location>
        <begin position="208"/>
        <end position="227"/>
    </location>
</feature>
<evidence type="ECO:0000313" key="2">
    <source>
        <dbReference type="EMBL" id="KAJ4190711.1"/>
    </source>
</evidence>
<dbReference type="OrthoDB" id="3923593at2759"/>
<feature type="region of interest" description="Disordered" evidence="1">
    <location>
        <begin position="297"/>
        <end position="388"/>
    </location>
</feature>
<reference evidence="2" key="1">
    <citation type="submission" date="2022-09" db="EMBL/GenBank/DDBJ databases">
        <title>Fusarium specimens isolated from Avocado Roots.</title>
        <authorList>
            <person name="Stajich J."/>
            <person name="Roper C."/>
            <person name="Heimlech-Rivalta G."/>
        </authorList>
    </citation>
    <scope>NUCLEOTIDE SEQUENCE</scope>
    <source>
        <strain evidence="2">A02</strain>
    </source>
</reference>
<evidence type="ECO:0008006" key="4">
    <source>
        <dbReference type="Google" id="ProtNLM"/>
    </source>
</evidence>
<evidence type="ECO:0000256" key="1">
    <source>
        <dbReference type="SAM" id="MobiDB-lite"/>
    </source>
</evidence>
<feature type="compositionally biased region" description="Gly residues" evidence="1">
    <location>
        <begin position="316"/>
        <end position="333"/>
    </location>
</feature>
<keyword evidence="3" id="KW-1185">Reference proteome</keyword>
<dbReference type="EMBL" id="JAOQAV010000010">
    <property type="protein sequence ID" value="KAJ4190711.1"/>
    <property type="molecule type" value="Genomic_DNA"/>
</dbReference>
<feature type="compositionally biased region" description="Acidic residues" evidence="1">
    <location>
        <begin position="335"/>
        <end position="352"/>
    </location>
</feature>
<sequence>MKSVIANLGMFAAVANAYSYPRHMHFRRDNGTDDALTTLTVLTTEVHTITSCAPTVTNCPARDQTALDELPETDKTTYVVTNTVLLTTTVCPVTEAGHISSSVISEAQTGGITGKTITAPLTADVPLSTGAYPPVTAGDESPEAPEPTSLTTITSDVVTDKTVTLTLGTGTDASVVTTTVQSTIKTTITVPCSEAGPEVTGDGSKGNGTPDEPTTTTTKTSTGTVTKTVERAGSTETKTPGSSYGSSTGNGDDGKSTGNNTPDNGSSTGNSSEDSVCEDKTVTVTVSAPASTVYVTVGGEGSKTQGSHDASVTEGPKGGNSGSGSGSDNGSGSGSDDDDEEDYDDDEDEECDTTTTLEATVTVVPYPVNGTTPTGGYAAPTGFARRLR</sequence>
<accession>A0A9W8RBH6</accession>
<dbReference type="Proteomes" id="UP001152087">
    <property type="component" value="Unassembled WGS sequence"/>
</dbReference>
<organism evidence="2 3">
    <name type="scientific">Fusarium falciforme</name>
    <dbReference type="NCBI Taxonomy" id="195108"/>
    <lineage>
        <taxon>Eukaryota</taxon>
        <taxon>Fungi</taxon>
        <taxon>Dikarya</taxon>
        <taxon>Ascomycota</taxon>
        <taxon>Pezizomycotina</taxon>
        <taxon>Sordariomycetes</taxon>
        <taxon>Hypocreomycetidae</taxon>
        <taxon>Hypocreales</taxon>
        <taxon>Nectriaceae</taxon>
        <taxon>Fusarium</taxon>
        <taxon>Fusarium solani species complex</taxon>
    </lineage>
</organism>
<gene>
    <name evidence="2" type="ORF">NW755_004925</name>
</gene>
<name>A0A9W8RBH6_9HYPO</name>
<dbReference type="AlphaFoldDB" id="A0A9W8RBH6"/>
<proteinExistence type="predicted"/>
<feature type="compositionally biased region" description="Polar residues" evidence="1">
    <location>
        <begin position="234"/>
        <end position="274"/>
    </location>
</feature>